<name>A0A2P6P0E4_9EUKA</name>
<evidence type="ECO:0000313" key="4">
    <source>
        <dbReference type="Proteomes" id="UP000241769"/>
    </source>
</evidence>
<feature type="compositionally biased region" description="Basic and acidic residues" evidence="1">
    <location>
        <begin position="353"/>
        <end position="368"/>
    </location>
</feature>
<dbReference type="PROSITE" id="PS50800">
    <property type="entry name" value="SAP"/>
    <property type="match status" value="1"/>
</dbReference>
<feature type="region of interest" description="Disordered" evidence="1">
    <location>
        <begin position="353"/>
        <end position="384"/>
    </location>
</feature>
<protein>
    <submittedName>
        <fullName evidence="3">Regulatory protein</fullName>
    </submittedName>
</protein>
<dbReference type="InParanoid" id="A0A2P6P0E4"/>
<dbReference type="InterPro" id="IPR003034">
    <property type="entry name" value="SAP_dom"/>
</dbReference>
<dbReference type="InterPro" id="IPR036361">
    <property type="entry name" value="SAP_dom_sf"/>
</dbReference>
<dbReference type="Gene3D" id="1.10.720.30">
    <property type="entry name" value="SAP domain"/>
    <property type="match status" value="1"/>
</dbReference>
<keyword evidence="4" id="KW-1185">Reference proteome</keyword>
<dbReference type="EMBL" id="MDYQ01000001">
    <property type="protein sequence ID" value="PRP89659.1"/>
    <property type="molecule type" value="Genomic_DNA"/>
</dbReference>
<reference evidence="3 4" key="1">
    <citation type="journal article" date="2018" name="Genome Biol. Evol.">
        <title>Multiple Roots of Fruiting Body Formation in Amoebozoa.</title>
        <authorList>
            <person name="Hillmann F."/>
            <person name="Forbes G."/>
            <person name="Novohradska S."/>
            <person name="Ferling I."/>
            <person name="Riege K."/>
            <person name="Groth M."/>
            <person name="Westermann M."/>
            <person name="Marz M."/>
            <person name="Spaller T."/>
            <person name="Winckler T."/>
            <person name="Schaap P."/>
            <person name="Glockner G."/>
        </authorList>
    </citation>
    <scope>NUCLEOTIDE SEQUENCE [LARGE SCALE GENOMIC DNA]</scope>
    <source>
        <strain evidence="3 4">Jena</strain>
    </source>
</reference>
<dbReference type="OrthoDB" id="6159259at2759"/>
<dbReference type="SUPFAM" id="SSF68906">
    <property type="entry name" value="SAP domain"/>
    <property type="match status" value="1"/>
</dbReference>
<comment type="caution">
    <text evidence="3">The sequence shown here is derived from an EMBL/GenBank/DDBJ whole genome shotgun (WGS) entry which is preliminary data.</text>
</comment>
<feature type="compositionally biased region" description="Acidic residues" evidence="1">
    <location>
        <begin position="283"/>
        <end position="309"/>
    </location>
</feature>
<organism evidence="3 4">
    <name type="scientific">Planoprotostelium fungivorum</name>
    <dbReference type="NCBI Taxonomy" id="1890364"/>
    <lineage>
        <taxon>Eukaryota</taxon>
        <taxon>Amoebozoa</taxon>
        <taxon>Evosea</taxon>
        <taxon>Variosea</taxon>
        <taxon>Cavosteliida</taxon>
        <taxon>Cavosteliaceae</taxon>
        <taxon>Planoprotostelium</taxon>
    </lineage>
</organism>
<feature type="compositionally biased region" description="Acidic residues" evidence="1">
    <location>
        <begin position="369"/>
        <end position="383"/>
    </location>
</feature>
<feature type="region of interest" description="Disordered" evidence="1">
    <location>
        <begin position="279"/>
        <end position="309"/>
    </location>
</feature>
<feature type="domain" description="SAP" evidence="2">
    <location>
        <begin position="387"/>
        <end position="421"/>
    </location>
</feature>
<evidence type="ECO:0000313" key="3">
    <source>
        <dbReference type="EMBL" id="PRP89659.1"/>
    </source>
</evidence>
<dbReference type="Proteomes" id="UP000241769">
    <property type="component" value="Unassembled WGS sequence"/>
</dbReference>
<dbReference type="AlphaFoldDB" id="A0A2P6P0E4"/>
<dbReference type="SMART" id="SM00513">
    <property type="entry name" value="SAP"/>
    <property type="match status" value="1"/>
</dbReference>
<accession>A0A2P6P0E4</accession>
<dbReference type="Pfam" id="PF02037">
    <property type="entry name" value="SAP"/>
    <property type="match status" value="1"/>
</dbReference>
<proteinExistence type="predicted"/>
<sequence>MSGSGTTGFREVGLFTTSCGTSIEDTQVSSVWKKLADHTFPFWKEIEAYNEMDKRFSTTDNLKLFINLRAAFSQLTDGNNYPPKEYRLPTETSWLSNSNDGVTALDKITSGRINAALREESDDDGAVITEDRIGFVLRCSRWVRPTLDASFGEDKRLYERAILLGYSCSLHSAVINHDHNGVGYMFYPLDDQPRPTGNFHIIMPYYEADLDVLYAYNHCTPGDYGPVIYWCTMLVCQKGGLSEMSSVVTWPDPPLTRGMSVHTVLSEYESRRLKYAKEKVNLDDEEGADDAKEDDEDTEESDNDDDEAEEGIKFYAMDEEEAERPLWQCCECGTHISYTMCCHMIMFTRAEKASTEESKNHSDGGDADDHSEEEQSEEDEDRLIEEISKLRVVDLRAELKKRKQPVGGLKAELVARLAKARQDNDE</sequence>
<evidence type="ECO:0000259" key="2">
    <source>
        <dbReference type="PROSITE" id="PS50800"/>
    </source>
</evidence>
<gene>
    <name evidence="3" type="ORF">PROFUN_00001</name>
</gene>
<evidence type="ECO:0000256" key="1">
    <source>
        <dbReference type="SAM" id="MobiDB-lite"/>
    </source>
</evidence>